<protein>
    <submittedName>
        <fullName evidence="1">Uncharacterized protein</fullName>
    </submittedName>
</protein>
<sequence>MEFFDYYLKGLDRDTTRAGLLAAGLTVDVTDEDGEPRRVPAERVNLSTIGTVAVGGEWDAEGNMITAPVEVPGWHVNLRLDRPLSEAELAHIGDWVLDPAPATPVRVWA</sequence>
<name>A0ABM8T9G2_9BURK</name>
<gene>
    <name evidence="1" type="ORF">LMG26411_00113</name>
</gene>
<proteinExistence type="predicted"/>
<comment type="caution">
    <text evidence="1">The sequence shown here is derived from an EMBL/GenBank/DDBJ whole genome shotgun (WGS) entry which is preliminary data.</text>
</comment>
<keyword evidence="2" id="KW-1185">Reference proteome</keyword>
<evidence type="ECO:0000313" key="1">
    <source>
        <dbReference type="EMBL" id="CAG2129075.1"/>
    </source>
</evidence>
<dbReference type="RefSeq" id="WP_211951364.1">
    <property type="nucleotide sequence ID" value="NZ_CAJPVI010000001.1"/>
</dbReference>
<dbReference type="EMBL" id="CAJPVI010000001">
    <property type="protein sequence ID" value="CAG2129075.1"/>
    <property type="molecule type" value="Genomic_DNA"/>
</dbReference>
<reference evidence="1 2" key="1">
    <citation type="submission" date="2021-03" db="EMBL/GenBank/DDBJ databases">
        <authorList>
            <person name="Peeters C."/>
        </authorList>
    </citation>
    <scope>NUCLEOTIDE SEQUENCE [LARGE SCALE GENOMIC DNA]</scope>
    <source>
        <strain evidence="1 2">LMG 26411</strain>
    </source>
</reference>
<dbReference type="Proteomes" id="UP000672657">
    <property type="component" value="Unassembled WGS sequence"/>
</dbReference>
<accession>A0ABM8T9G2</accession>
<organism evidence="1 2">
    <name type="scientific">Cupriavidus numazuensis</name>
    <dbReference type="NCBI Taxonomy" id="221992"/>
    <lineage>
        <taxon>Bacteria</taxon>
        <taxon>Pseudomonadati</taxon>
        <taxon>Pseudomonadota</taxon>
        <taxon>Betaproteobacteria</taxon>
        <taxon>Burkholderiales</taxon>
        <taxon>Burkholderiaceae</taxon>
        <taxon>Cupriavidus</taxon>
    </lineage>
</organism>
<evidence type="ECO:0000313" key="2">
    <source>
        <dbReference type="Proteomes" id="UP000672657"/>
    </source>
</evidence>